<organism evidence="1">
    <name type="scientific">marine sediment metagenome</name>
    <dbReference type="NCBI Taxonomy" id="412755"/>
    <lineage>
        <taxon>unclassified sequences</taxon>
        <taxon>metagenomes</taxon>
        <taxon>ecological metagenomes</taxon>
    </lineage>
</organism>
<protein>
    <submittedName>
        <fullName evidence="1">Uncharacterized protein</fullName>
    </submittedName>
</protein>
<sequence length="130" mass="14726">MSLQRSLASRKDCSGEGQPLPLKMVLDICKSTQQAAPLKSLFVVLPDGENYTGGIYKYNDKELNLITDRGKTNYSMELYPELVWDEQIELKELIRVGLSWQYLSLKVESLGFGVSQRARSPKKINKLLNS</sequence>
<accession>X1EZK2</accession>
<reference evidence="1" key="1">
    <citation type="journal article" date="2014" name="Front. Microbiol.">
        <title>High frequency of phylogenetically diverse reductive dehalogenase-homologous genes in deep subseafloor sedimentary metagenomes.</title>
        <authorList>
            <person name="Kawai M."/>
            <person name="Futagami T."/>
            <person name="Toyoda A."/>
            <person name="Takaki Y."/>
            <person name="Nishi S."/>
            <person name="Hori S."/>
            <person name="Arai W."/>
            <person name="Tsubouchi T."/>
            <person name="Morono Y."/>
            <person name="Uchiyama I."/>
            <person name="Ito T."/>
            <person name="Fujiyama A."/>
            <person name="Inagaki F."/>
            <person name="Takami H."/>
        </authorList>
    </citation>
    <scope>NUCLEOTIDE SEQUENCE</scope>
    <source>
        <strain evidence="1">Expedition CK06-06</strain>
    </source>
</reference>
<gene>
    <name evidence="1" type="ORF">S03H2_13531</name>
</gene>
<comment type="caution">
    <text evidence="1">The sequence shown here is derived from an EMBL/GenBank/DDBJ whole genome shotgun (WGS) entry which is preliminary data.</text>
</comment>
<evidence type="ECO:0000313" key="1">
    <source>
        <dbReference type="EMBL" id="GAH38032.1"/>
    </source>
</evidence>
<dbReference type="EMBL" id="BARU01006868">
    <property type="protein sequence ID" value="GAH38032.1"/>
    <property type="molecule type" value="Genomic_DNA"/>
</dbReference>
<name>X1EZK2_9ZZZZ</name>
<proteinExistence type="predicted"/>
<feature type="non-terminal residue" evidence="1">
    <location>
        <position position="130"/>
    </location>
</feature>
<dbReference type="AlphaFoldDB" id="X1EZK2"/>